<dbReference type="NCBIfam" id="TIGR00035">
    <property type="entry name" value="asp_race"/>
    <property type="match status" value="1"/>
</dbReference>
<comment type="similarity">
    <text evidence="1">Belongs to the aspartate/glutamate racemases family.</text>
</comment>
<keyword evidence="4" id="KW-1185">Reference proteome</keyword>
<organism evidence="3 4">
    <name type="scientific">Devosia pacifica</name>
    <dbReference type="NCBI Taxonomy" id="1335967"/>
    <lineage>
        <taxon>Bacteria</taxon>
        <taxon>Pseudomonadati</taxon>
        <taxon>Pseudomonadota</taxon>
        <taxon>Alphaproteobacteria</taxon>
        <taxon>Hyphomicrobiales</taxon>
        <taxon>Devosiaceae</taxon>
        <taxon>Devosia</taxon>
    </lineage>
</organism>
<dbReference type="PANTHER" id="PTHR21198">
    <property type="entry name" value="GLUTAMATE RACEMASE"/>
    <property type="match status" value="1"/>
</dbReference>
<evidence type="ECO:0000256" key="1">
    <source>
        <dbReference type="ARBA" id="ARBA00007847"/>
    </source>
</evidence>
<reference evidence="3" key="1">
    <citation type="journal article" date="2014" name="Int. J. Syst. Evol. Microbiol.">
        <title>Complete genome sequence of Corynebacterium casei LMG S-19264T (=DSM 44701T), isolated from a smear-ripened cheese.</title>
        <authorList>
            <consortium name="US DOE Joint Genome Institute (JGI-PGF)"/>
            <person name="Walter F."/>
            <person name="Albersmeier A."/>
            <person name="Kalinowski J."/>
            <person name="Ruckert C."/>
        </authorList>
    </citation>
    <scope>NUCLEOTIDE SEQUENCE</scope>
    <source>
        <strain evidence="3">KCTC 32437</strain>
    </source>
</reference>
<dbReference type="GO" id="GO:0047661">
    <property type="term" value="F:amino-acid racemase activity"/>
    <property type="evidence" value="ECO:0007669"/>
    <property type="project" value="InterPro"/>
</dbReference>
<dbReference type="Pfam" id="PF01177">
    <property type="entry name" value="Asp_Glu_race"/>
    <property type="match status" value="1"/>
</dbReference>
<keyword evidence="2" id="KW-0413">Isomerase</keyword>
<dbReference type="PANTHER" id="PTHR21198:SF7">
    <property type="entry name" value="ASPARTATE-GLUTAMATE RACEMASE FAMILY"/>
    <property type="match status" value="1"/>
</dbReference>
<dbReference type="SUPFAM" id="SSF53681">
    <property type="entry name" value="Aspartate/glutamate racemase"/>
    <property type="match status" value="2"/>
</dbReference>
<comment type="caution">
    <text evidence="3">The sequence shown here is derived from an EMBL/GenBank/DDBJ whole genome shotgun (WGS) entry which is preliminary data.</text>
</comment>
<gene>
    <name evidence="3" type="ORF">GCM10007989_20530</name>
</gene>
<name>A0A918VUB3_9HYPH</name>
<accession>A0A918VUB3</accession>
<evidence type="ECO:0000256" key="2">
    <source>
        <dbReference type="ARBA" id="ARBA00023235"/>
    </source>
</evidence>
<proteinExistence type="inferred from homology"/>
<dbReference type="Proteomes" id="UP000646579">
    <property type="component" value="Unassembled WGS sequence"/>
</dbReference>
<sequence length="237" mass="25580">MRRIGLIGGMSWESSAHYYQLINRHVAQRLGGLHSADLVLHSLDFAPIEALQRGGDWNTAGERLATSAEGLTAAGATVIGLATNTMHIVAEQIEERLPDDAQFIHIADPTAAALKSDGYTTVGLLGTRFTMQEPFYRERMEASGLAVLVPEVDQTNLNGIIYEELCRGIIREESRAVYARAIEMLAARGAEAVILGCTEIGLLISDEDSVVPLFDTTALHAEALAEASIRHGSDLNP</sequence>
<protein>
    <submittedName>
        <fullName evidence="3">Racemase</fullName>
    </submittedName>
</protein>
<evidence type="ECO:0000313" key="4">
    <source>
        <dbReference type="Proteomes" id="UP000646579"/>
    </source>
</evidence>
<dbReference type="PROSITE" id="PS00924">
    <property type="entry name" value="ASP_GLU_RACEMASE_2"/>
    <property type="match status" value="1"/>
</dbReference>
<dbReference type="InterPro" id="IPR015942">
    <property type="entry name" value="Asp/Glu/hydantoin_racemase"/>
</dbReference>
<dbReference type="InterPro" id="IPR033134">
    <property type="entry name" value="Asp/Glu_racemase_AS_2"/>
</dbReference>
<dbReference type="Gene3D" id="3.40.50.1860">
    <property type="match status" value="2"/>
</dbReference>
<evidence type="ECO:0000313" key="3">
    <source>
        <dbReference type="EMBL" id="GHA24761.1"/>
    </source>
</evidence>
<dbReference type="InterPro" id="IPR004380">
    <property type="entry name" value="Asp_race"/>
</dbReference>
<dbReference type="EMBL" id="BMZE01000002">
    <property type="protein sequence ID" value="GHA24761.1"/>
    <property type="molecule type" value="Genomic_DNA"/>
</dbReference>
<reference evidence="3" key="2">
    <citation type="submission" date="2020-09" db="EMBL/GenBank/DDBJ databases">
        <authorList>
            <person name="Sun Q."/>
            <person name="Kim S."/>
        </authorList>
    </citation>
    <scope>NUCLEOTIDE SEQUENCE</scope>
    <source>
        <strain evidence="3">KCTC 32437</strain>
    </source>
</reference>
<dbReference type="InterPro" id="IPR001920">
    <property type="entry name" value="Asp/Glu_race"/>
</dbReference>
<dbReference type="RefSeq" id="WP_189425590.1">
    <property type="nucleotide sequence ID" value="NZ_BMZE01000002.1"/>
</dbReference>
<dbReference type="AlphaFoldDB" id="A0A918VUB3"/>